<dbReference type="GO" id="GO:0003677">
    <property type="term" value="F:DNA binding"/>
    <property type="evidence" value="ECO:0007669"/>
    <property type="project" value="UniProtKB-KW"/>
</dbReference>
<keyword evidence="1" id="KW-0238">DNA-binding</keyword>
<dbReference type="Pfam" id="PF12844">
    <property type="entry name" value="HTH_19"/>
    <property type="match status" value="1"/>
</dbReference>
<feature type="domain" description="HTH cro/C1-type" evidence="2">
    <location>
        <begin position="13"/>
        <end position="67"/>
    </location>
</feature>
<comment type="caution">
    <text evidence="3">The sequence shown here is derived from an EMBL/GenBank/DDBJ whole genome shotgun (WGS) entry which is preliminary data.</text>
</comment>
<dbReference type="Pfam" id="PF07883">
    <property type="entry name" value="Cupin_2"/>
    <property type="match status" value="1"/>
</dbReference>
<proteinExistence type="predicted"/>
<dbReference type="CDD" id="cd02209">
    <property type="entry name" value="cupin_XRE_C"/>
    <property type="match status" value="1"/>
</dbReference>
<evidence type="ECO:0000313" key="3">
    <source>
        <dbReference type="EMBL" id="KZX13480.1"/>
    </source>
</evidence>
<dbReference type="InterPro" id="IPR013096">
    <property type="entry name" value="Cupin_2"/>
</dbReference>
<dbReference type="SUPFAM" id="SSF51182">
    <property type="entry name" value="RmlC-like cupins"/>
    <property type="match status" value="1"/>
</dbReference>
<organism evidence="3 4">
    <name type="scientific">Methanobrevibacter filiformis</name>
    <dbReference type="NCBI Taxonomy" id="55758"/>
    <lineage>
        <taxon>Archaea</taxon>
        <taxon>Methanobacteriati</taxon>
        <taxon>Methanobacteriota</taxon>
        <taxon>Methanomada group</taxon>
        <taxon>Methanobacteria</taxon>
        <taxon>Methanobacteriales</taxon>
        <taxon>Methanobacteriaceae</taxon>
        <taxon>Methanobrevibacter</taxon>
    </lineage>
</organism>
<gene>
    <name evidence="3" type="ORF">MBFIL_10020</name>
</gene>
<dbReference type="EMBL" id="LWMT01000203">
    <property type="protein sequence ID" value="KZX13480.1"/>
    <property type="molecule type" value="Genomic_DNA"/>
</dbReference>
<dbReference type="STRING" id="55758.MBFIL_10020"/>
<dbReference type="InterPro" id="IPR011051">
    <property type="entry name" value="RmlC_Cupin_sf"/>
</dbReference>
<name>A0A162FQ68_9EURY</name>
<dbReference type="InterPro" id="IPR014710">
    <property type="entry name" value="RmlC-like_jellyroll"/>
</dbReference>
<dbReference type="OrthoDB" id="67714at2157"/>
<dbReference type="Gene3D" id="2.60.120.10">
    <property type="entry name" value="Jelly Rolls"/>
    <property type="match status" value="1"/>
</dbReference>
<dbReference type="PROSITE" id="PS50943">
    <property type="entry name" value="HTH_CROC1"/>
    <property type="match status" value="1"/>
</dbReference>
<dbReference type="Gene3D" id="1.10.260.40">
    <property type="entry name" value="lambda repressor-like DNA-binding domains"/>
    <property type="match status" value="1"/>
</dbReference>
<dbReference type="RefSeq" id="WP_211261724.1">
    <property type="nucleotide sequence ID" value="NZ_LWMT01000203.1"/>
</dbReference>
<sequence length="185" mass="21420">MLKDIVKDIGFRVKELREISGYTTYEIANKLKIDEEKYIKYENGEIDIPVSILYEIAQNLNVDMGLFLSGEETRMHIFHVTRAGKGRSIEKREGYECESLSDRFINKKAETLKVTIEPNENEKPLTNTHPGQEFNYILKGSVKLFIHKHEIILNEGDSIFFDSTYEHSMKSLNNKKSVFLAVIIN</sequence>
<dbReference type="PATRIC" id="fig|55758.3.peg.1149"/>
<dbReference type="InterPro" id="IPR010982">
    <property type="entry name" value="Lambda_DNA-bd_dom_sf"/>
</dbReference>
<dbReference type="AlphaFoldDB" id="A0A162FQ68"/>
<dbReference type="InterPro" id="IPR050807">
    <property type="entry name" value="TransReg_Diox_bact_type"/>
</dbReference>
<dbReference type="PANTHER" id="PTHR46797:SF19">
    <property type="entry name" value="BLL2473 PROTEIN"/>
    <property type="match status" value="1"/>
</dbReference>
<keyword evidence="4" id="KW-1185">Reference proteome</keyword>
<dbReference type="SMART" id="SM00530">
    <property type="entry name" value="HTH_XRE"/>
    <property type="match status" value="1"/>
</dbReference>
<dbReference type="Proteomes" id="UP000077066">
    <property type="component" value="Unassembled WGS sequence"/>
</dbReference>
<dbReference type="PANTHER" id="PTHR46797">
    <property type="entry name" value="HTH-TYPE TRANSCRIPTIONAL REGULATOR"/>
    <property type="match status" value="1"/>
</dbReference>
<evidence type="ECO:0000313" key="4">
    <source>
        <dbReference type="Proteomes" id="UP000077066"/>
    </source>
</evidence>
<protein>
    <submittedName>
        <fullName evidence="3">Cupin domain protein</fullName>
    </submittedName>
</protein>
<reference evidence="3 4" key="1">
    <citation type="submission" date="2016-04" db="EMBL/GenBank/DDBJ databases">
        <title>Genome sequence of Methanobrevibacter filiformis DSM 11501.</title>
        <authorList>
            <person name="Poehlein A."/>
            <person name="Seedorf H."/>
            <person name="Daniel R."/>
        </authorList>
    </citation>
    <scope>NUCLEOTIDE SEQUENCE [LARGE SCALE GENOMIC DNA]</scope>
    <source>
        <strain evidence="3 4">DSM 11501</strain>
    </source>
</reference>
<accession>A0A162FQ68</accession>
<dbReference type="GO" id="GO:0003700">
    <property type="term" value="F:DNA-binding transcription factor activity"/>
    <property type="evidence" value="ECO:0007669"/>
    <property type="project" value="TreeGrafter"/>
</dbReference>
<evidence type="ECO:0000259" key="2">
    <source>
        <dbReference type="PROSITE" id="PS50943"/>
    </source>
</evidence>
<dbReference type="GO" id="GO:0005829">
    <property type="term" value="C:cytosol"/>
    <property type="evidence" value="ECO:0007669"/>
    <property type="project" value="TreeGrafter"/>
</dbReference>
<evidence type="ECO:0000256" key="1">
    <source>
        <dbReference type="ARBA" id="ARBA00023125"/>
    </source>
</evidence>
<dbReference type="SUPFAM" id="SSF47413">
    <property type="entry name" value="lambda repressor-like DNA-binding domains"/>
    <property type="match status" value="1"/>
</dbReference>
<dbReference type="InterPro" id="IPR001387">
    <property type="entry name" value="Cro/C1-type_HTH"/>
</dbReference>
<dbReference type="CDD" id="cd00093">
    <property type="entry name" value="HTH_XRE"/>
    <property type="match status" value="1"/>
</dbReference>